<evidence type="ECO:0000313" key="1">
    <source>
        <dbReference type="EMBL" id="QDD68228.1"/>
    </source>
</evidence>
<evidence type="ECO:0000313" key="2">
    <source>
        <dbReference type="EMBL" id="ROR38742.1"/>
    </source>
</evidence>
<dbReference type="EMBL" id="CP040940">
    <property type="protein sequence ID" value="QDD68228.1"/>
    <property type="molecule type" value="Genomic_DNA"/>
</dbReference>
<geneLocation type="plasmid" evidence="1 4">
    <name>unnamed1</name>
</geneLocation>
<accession>A0AAJ4UWZ3</accession>
<reference evidence="1 4" key="2">
    <citation type="submission" date="2019-06" db="EMBL/GenBank/DDBJ databases">
        <title>A comparative analysis of the Nautiliaceae.</title>
        <authorList>
            <person name="Grosche A."/>
            <person name="Smedile F."/>
            <person name="Vetriani C."/>
        </authorList>
    </citation>
    <scope>NUCLEOTIDE SEQUENCE [LARGE SCALE GENOMIC DNA]</scope>
    <source>
        <strain evidence="1 4">TB6</strain>
        <plasmid evidence="1 4">unnamed1</plasmid>
    </source>
</reference>
<evidence type="ECO:0000313" key="3">
    <source>
        <dbReference type="Proteomes" id="UP000272781"/>
    </source>
</evidence>
<evidence type="ECO:0000313" key="4">
    <source>
        <dbReference type="Proteomes" id="UP000298805"/>
    </source>
</evidence>
<dbReference type="Proteomes" id="UP000272781">
    <property type="component" value="Unassembled WGS sequence"/>
</dbReference>
<keyword evidence="4" id="KW-1185">Reference proteome</keyword>
<gene>
    <name evidence="1" type="ORF">C6V80_09735</name>
    <name evidence="2" type="ORF">EDC58_1957</name>
</gene>
<dbReference type="AlphaFoldDB" id="A0AAJ4UWZ3"/>
<dbReference type="Proteomes" id="UP000298805">
    <property type="component" value="Plasmid unnamed1"/>
</dbReference>
<organism evidence="2 3">
    <name type="scientific">Caminibacter pacificus</name>
    <dbReference type="NCBI Taxonomy" id="1424653"/>
    <lineage>
        <taxon>Bacteria</taxon>
        <taxon>Pseudomonadati</taxon>
        <taxon>Campylobacterota</taxon>
        <taxon>Epsilonproteobacteria</taxon>
        <taxon>Nautiliales</taxon>
        <taxon>Nautiliaceae</taxon>
        <taxon>Caminibacter</taxon>
    </lineage>
</organism>
<keyword evidence="1" id="KW-0614">Plasmid</keyword>
<protein>
    <submittedName>
        <fullName evidence="2">Uncharacterized protein</fullName>
    </submittedName>
</protein>
<dbReference type="RefSeq" id="WP_123353328.1">
    <property type="nucleotide sequence ID" value="NZ_CP040940.1"/>
</dbReference>
<proteinExistence type="predicted"/>
<sequence>MDIKEIEKDYFALSKIESKIKKEEKELKGKYEDKFIILSEQLESLEEFTIPPTDIAVKVNNYVIVNSNDIFLLYQTSKFPDTGKIKTLNIEKEKYPHLFVKNPLSKTDIDKLIEEEFKRIKSDFNLKIKVTEFKKLPVEEKIDFLKKYNSSLPLKLKDDGYKFEIKEQISIRRISADKVINDFISKNDIIGSLYKELEKEKDDLKKWEIISELKEEIKNIKDKNKNILEQNISILKDISTYVNVTKRYEATTKKAPKELELFSEEIDTFKAAKEFGLYKDIIKIIAVTDNPNKIKAKYETLISVQNQERRKNEIESNFFNVFRQSIS</sequence>
<name>A0AAJ4UWZ3_9BACT</name>
<dbReference type="EMBL" id="RJVK01000006">
    <property type="protein sequence ID" value="ROR38742.1"/>
    <property type="molecule type" value="Genomic_DNA"/>
</dbReference>
<reference evidence="2 3" key="1">
    <citation type="submission" date="2018-11" db="EMBL/GenBank/DDBJ databases">
        <title>Genomic Encyclopedia of Type Strains, Phase IV (KMG-IV): sequencing the most valuable type-strain genomes for metagenomic binning, comparative biology and taxonomic classification.</title>
        <authorList>
            <person name="Goeker M."/>
        </authorList>
    </citation>
    <scope>NUCLEOTIDE SEQUENCE [LARGE SCALE GENOMIC DNA]</scope>
    <source>
        <strain evidence="2 3">DSM 27783</strain>
    </source>
</reference>